<dbReference type="RefSeq" id="WP_214094761.1">
    <property type="nucleotide sequence ID" value="NZ_JAHCLR010000065.1"/>
</dbReference>
<keyword evidence="2" id="KW-1185">Reference proteome</keyword>
<dbReference type="Pfam" id="PF22014">
    <property type="entry name" value="DUF6932"/>
    <property type="match status" value="1"/>
</dbReference>
<protein>
    <submittedName>
        <fullName evidence="1">Uncharacterized protein</fullName>
    </submittedName>
</protein>
<accession>A0ABS5RQQ8</accession>
<name>A0ABS5RQQ8_9MYCO</name>
<dbReference type="EMBL" id="JAHCLR010000065">
    <property type="protein sequence ID" value="MBS9535914.1"/>
    <property type="molecule type" value="Genomic_DNA"/>
</dbReference>
<reference evidence="1 2" key="1">
    <citation type="submission" date="2021-05" db="EMBL/GenBank/DDBJ databases">
        <title>Mycobacterium acidophilum sp. nov., an extremely acid-tolerant member of the genus Mycobacterium.</title>
        <authorList>
            <person name="Xia J."/>
        </authorList>
    </citation>
    <scope>NUCLEOTIDE SEQUENCE [LARGE SCALE GENOMIC DNA]</scope>
    <source>
        <strain evidence="1 2">M1</strain>
    </source>
</reference>
<dbReference type="Proteomes" id="UP001519535">
    <property type="component" value="Unassembled WGS sequence"/>
</dbReference>
<evidence type="ECO:0000313" key="1">
    <source>
        <dbReference type="EMBL" id="MBS9535914.1"/>
    </source>
</evidence>
<comment type="caution">
    <text evidence="1">The sequence shown here is derived from an EMBL/GenBank/DDBJ whole genome shotgun (WGS) entry which is preliminary data.</text>
</comment>
<organism evidence="1 2">
    <name type="scientific">Mycolicibacter acidiphilus</name>
    <dbReference type="NCBI Taxonomy" id="2835306"/>
    <lineage>
        <taxon>Bacteria</taxon>
        <taxon>Bacillati</taxon>
        <taxon>Actinomycetota</taxon>
        <taxon>Actinomycetes</taxon>
        <taxon>Mycobacteriales</taxon>
        <taxon>Mycobacteriaceae</taxon>
        <taxon>Mycolicibacter</taxon>
    </lineage>
</organism>
<gene>
    <name evidence="1" type="ORF">KIH27_20225</name>
</gene>
<proteinExistence type="predicted"/>
<evidence type="ECO:0000313" key="2">
    <source>
        <dbReference type="Proteomes" id="UP001519535"/>
    </source>
</evidence>
<sequence>MIPALGPGGVLPPGRYRATREQLQATFVDGRGQVRAELWRHWRTATNLLARHVHVNAAWLHGTFLSGSTAPEAVGCVYWAEDVELDKARLDDTARNLLRAFASPGEIRRIVGLNVDTQLAAWHCQPDLSARDDRYTDYAHDRGTMDDLLQRIATGSDGAGLSRASAWPQCGYVEVLVDDYT</sequence>
<dbReference type="InterPro" id="IPR053860">
    <property type="entry name" value="DUF6932"/>
</dbReference>